<dbReference type="GO" id="GO:0006777">
    <property type="term" value="P:Mo-molybdopterin cofactor biosynthetic process"/>
    <property type="evidence" value="ECO:0007669"/>
    <property type="project" value="UniProtKB-UniRule"/>
</dbReference>
<dbReference type="Pfam" id="PF03454">
    <property type="entry name" value="MoeA_C"/>
    <property type="match status" value="1"/>
</dbReference>
<dbReference type="InterPro" id="IPR001453">
    <property type="entry name" value="MoaB/Mog_dom"/>
</dbReference>
<dbReference type="PANTHER" id="PTHR10192">
    <property type="entry name" value="MOLYBDOPTERIN BIOSYNTHESIS PROTEIN"/>
    <property type="match status" value="1"/>
</dbReference>
<evidence type="ECO:0000256" key="11">
    <source>
        <dbReference type="RuleBase" id="RU365090"/>
    </source>
</evidence>
<proteinExistence type="inferred from homology"/>
<keyword evidence="8 11" id="KW-0460">Magnesium</keyword>
<organism evidence="13 14">
    <name type="scientific">Chelativorans petroleitrophicus</name>
    <dbReference type="NCBI Taxonomy" id="2975484"/>
    <lineage>
        <taxon>Bacteria</taxon>
        <taxon>Pseudomonadati</taxon>
        <taxon>Pseudomonadota</taxon>
        <taxon>Alphaproteobacteria</taxon>
        <taxon>Hyphomicrobiales</taxon>
        <taxon>Phyllobacteriaceae</taxon>
        <taxon>Chelativorans</taxon>
    </lineage>
</organism>
<gene>
    <name evidence="13" type="ORF">NYR54_15875</name>
</gene>
<accession>A0A9X2X9C3</accession>
<dbReference type="NCBIfam" id="NF045515">
    <property type="entry name" value="Glp_gephyrin"/>
    <property type="match status" value="1"/>
</dbReference>
<dbReference type="FunFam" id="2.170.190.11:FF:000001">
    <property type="entry name" value="Molybdopterin molybdenumtransferase"/>
    <property type="match status" value="1"/>
</dbReference>
<protein>
    <recommendedName>
        <fullName evidence="11">Molybdopterin molybdenumtransferase</fullName>
        <ecNumber evidence="11">2.10.1.1</ecNumber>
    </recommendedName>
</protein>
<feature type="domain" description="MoaB/Mog" evidence="12">
    <location>
        <begin position="178"/>
        <end position="317"/>
    </location>
</feature>
<dbReference type="Pfam" id="PF00994">
    <property type="entry name" value="MoCF_biosynth"/>
    <property type="match status" value="1"/>
</dbReference>
<evidence type="ECO:0000256" key="8">
    <source>
        <dbReference type="ARBA" id="ARBA00022842"/>
    </source>
</evidence>
<evidence type="ECO:0000256" key="7">
    <source>
        <dbReference type="ARBA" id="ARBA00022723"/>
    </source>
</evidence>
<dbReference type="InterPro" id="IPR036688">
    <property type="entry name" value="MoeA_C_domain_IV_sf"/>
</dbReference>
<comment type="cofactor">
    <cofactor evidence="1 11">
        <name>Mg(2+)</name>
        <dbReference type="ChEBI" id="CHEBI:18420"/>
    </cofactor>
</comment>
<dbReference type="PANTHER" id="PTHR10192:SF5">
    <property type="entry name" value="GEPHYRIN"/>
    <property type="match status" value="1"/>
</dbReference>
<dbReference type="InterPro" id="IPR005110">
    <property type="entry name" value="MoeA_linker/N"/>
</dbReference>
<dbReference type="AlphaFoldDB" id="A0A9X2X9C3"/>
<evidence type="ECO:0000256" key="3">
    <source>
        <dbReference type="ARBA" id="ARBA00005046"/>
    </source>
</evidence>
<dbReference type="PROSITE" id="PS01079">
    <property type="entry name" value="MOCF_BIOSYNTHESIS_2"/>
    <property type="match status" value="1"/>
</dbReference>
<keyword evidence="6 11" id="KW-0808">Transferase</keyword>
<dbReference type="GO" id="GO:0005829">
    <property type="term" value="C:cytosol"/>
    <property type="evidence" value="ECO:0007669"/>
    <property type="project" value="TreeGrafter"/>
</dbReference>
<comment type="caution">
    <text evidence="13">The sequence shown here is derived from an EMBL/GenBank/DDBJ whole genome shotgun (WGS) entry which is preliminary data.</text>
</comment>
<dbReference type="Proteomes" id="UP001149009">
    <property type="component" value="Unassembled WGS sequence"/>
</dbReference>
<dbReference type="EMBL" id="JAODNV010000018">
    <property type="protein sequence ID" value="MCT8991752.1"/>
    <property type="molecule type" value="Genomic_DNA"/>
</dbReference>
<dbReference type="Gene3D" id="3.90.105.10">
    <property type="entry name" value="Molybdopterin biosynthesis moea protein, domain 2"/>
    <property type="match status" value="1"/>
</dbReference>
<evidence type="ECO:0000256" key="1">
    <source>
        <dbReference type="ARBA" id="ARBA00001946"/>
    </source>
</evidence>
<dbReference type="SUPFAM" id="SSF63882">
    <property type="entry name" value="MoeA N-terminal region -like"/>
    <property type="match status" value="1"/>
</dbReference>
<comment type="function">
    <text evidence="2 11">Catalyzes the insertion of molybdate into adenylated molybdopterin with the concomitant release of AMP.</text>
</comment>
<dbReference type="FunFam" id="3.40.980.10:FF:000004">
    <property type="entry name" value="Molybdopterin molybdenumtransferase"/>
    <property type="match status" value="1"/>
</dbReference>
<dbReference type="Gene3D" id="3.40.980.10">
    <property type="entry name" value="MoaB/Mog-like domain"/>
    <property type="match status" value="1"/>
</dbReference>
<dbReference type="SMART" id="SM00852">
    <property type="entry name" value="MoCF_biosynth"/>
    <property type="match status" value="1"/>
</dbReference>
<dbReference type="EC" id="2.10.1.1" evidence="11"/>
<reference evidence="13" key="1">
    <citation type="submission" date="2022-08" db="EMBL/GenBank/DDBJ databases">
        <title>Chelativorans sichuanense sp. nov., a paraffin oil-degrading bacterium isolated from a mixture of oil-based drill cuttings and paddy soil.</title>
        <authorList>
            <person name="Yu J."/>
            <person name="Liu H."/>
            <person name="Chen Q."/>
        </authorList>
    </citation>
    <scope>NUCLEOTIDE SEQUENCE</scope>
    <source>
        <strain evidence="13">SCAU 2101</strain>
    </source>
</reference>
<evidence type="ECO:0000256" key="6">
    <source>
        <dbReference type="ARBA" id="ARBA00022679"/>
    </source>
</evidence>
<dbReference type="SUPFAM" id="SSF53218">
    <property type="entry name" value="Molybdenum cofactor biosynthesis proteins"/>
    <property type="match status" value="1"/>
</dbReference>
<dbReference type="InterPro" id="IPR038987">
    <property type="entry name" value="MoeA-like"/>
</dbReference>
<evidence type="ECO:0000256" key="10">
    <source>
        <dbReference type="ARBA" id="ARBA00047317"/>
    </source>
</evidence>
<comment type="catalytic activity">
    <reaction evidence="10">
        <text>adenylyl-molybdopterin + molybdate = Mo-molybdopterin + AMP + H(+)</text>
        <dbReference type="Rhea" id="RHEA:35047"/>
        <dbReference type="ChEBI" id="CHEBI:15378"/>
        <dbReference type="ChEBI" id="CHEBI:36264"/>
        <dbReference type="ChEBI" id="CHEBI:62727"/>
        <dbReference type="ChEBI" id="CHEBI:71302"/>
        <dbReference type="ChEBI" id="CHEBI:456215"/>
        <dbReference type="EC" id="2.10.1.1"/>
    </reaction>
</comment>
<evidence type="ECO:0000256" key="5">
    <source>
        <dbReference type="ARBA" id="ARBA00022505"/>
    </source>
</evidence>
<dbReference type="GO" id="GO:0061599">
    <property type="term" value="F:molybdopterin molybdotransferase activity"/>
    <property type="evidence" value="ECO:0007669"/>
    <property type="project" value="UniProtKB-UniRule"/>
</dbReference>
<dbReference type="NCBIfam" id="TIGR00177">
    <property type="entry name" value="molyb_syn"/>
    <property type="match status" value="1"/>
</dbReference>
<keyword evidence="7 11" id="KW-0479">Metal-binding</keyword>
<dbReference type="RefSeq" id="WP_261516696.1">
    <property type="nucleotide sequence ID" value="NZ_JAODNV010000018.1"/>
</dbReference>
<evidence type="ECO:0000256" key="4">
    <source>
        <dbReference type="ARBA" id="ARBA00010763"/>
    </source>
</evidence>
<evidence type="ECO:0000256" key="9">
    <source>
        <dbReference type="ARBA" id="ARBA00023150"/>
    </source>
</evidence>
<dbReference type="Gene3D" id="2.40.340.10">
    <property type="entry name" value="MoeA, C-terminal, domain IV"/>
    <property type="match status" value="1"/>
</dbReference>
<dbReference type="SUPFAM" id="SSF63867">
    <property type="entry name" value="MoeA C-terminal domain-like"/>
    <property type="match status" value="1"/>
</dbReference>
<comment type="similarity">
    <text evidence="4 11">Belongs to the MoeA family.</text>
</comment>
<keyword evidence="9 11" id="KW-0501">Molybdenum cofactor biosynthesis</keyword>
<sequence length="401" mass="42102">MSLLPVDEALERVLEGLRPLPAEDVPLEEAVGRSLTGSLRALRTQPPFDASAMDGYAVRSDDVREVPAELTVIGVSAAGQRFTGTVGPGEAVRIFTGAPVPEGADAILLQENAEPVADRRIRALEPVAPGRHIRRAGLDFREGDVVLEDRRILDPAAISLAAAAGHPRLTVARRPLVAVIATGDELVPPGTLPGPDQIVASNSFGIAALARQDGADVLDLGIAPDRKEAIAETLRKALLASADLIVTLGGASVGEHDLVRAALAEAGAQLSFWKIAMRPGKPLMFARLGKARVLGLPGNPVSSLVCAHLFLRPMIARLSGRIYAPDLRPAVLARPMKANDGRRDYVRATVASGPGGLIATPFERQDSSMLTTLAAANALIVREPHAPAAEAGARCQVLVLR</sequence>
<keyword evidence="14" id="KW-1185">Reference proteome</keyword>
<dbReference type="InterPro" id="IPR008284">
    <property type="entry name" value="MoCF_biosynth_CS"/>
</dbReference>
<dbReference type="CDD" id="cd00887">
    <property type="entry name" value="MoeA"/>
    <property type="match status" value="1"/>
</dbReference>
<name>A0A9X2X9C3_9HYPH</name>
<dbReference type="InterPro" id="IPR036425">
    <property type="entry name" value="MoaB/Mog-like_dom_sf"/>
</dbReference>
<evidence type="ECO:0000313" key="14">
    <source>
        <dbReference type="Proteomes" id="UP001149009"/>
    </source>
</evidence>
<dbReference type="InterPro" id="IPR005111">
    <property type="entry name" value="MoeA_C_domain_IV"/>
</dbReference>
<evidence type="ECO:0000313" key="13">
    <source>
        <dbReference type="EMBL" id="MCT8991752.1"/>
    </source>
</evidence>
<keyword evidence="5 11" id="KW-0500">Molybdenum</keyword>
<dbReference type="GO" id="GO:0046872">
    <property type="term" value="F:metal ion binding"/>
    <property type="evidence" value="ECO:0007669"/>
    <property type="project" value="UniProtKB-UniRule"/>
</dbReference>
<evidence type="ECO:0000259" key="12">
    <source>
        <dbReference type="SMART" id="SM00852"/>
    </source>
</evidence>
<dbReference type="Pfam" id="PF03453">
    <property type="entry name" value="MoeA_N"/>
    <property type="match status" value="1"/>
</dbReference>
<dbReference type="Gene3D" id="2.170.190.11">
    <property type="entry name" value="Molybdopterin biosynthesis moea protein, domain 3"/>
    <property type="match status" value="1"/>
</dbReference>
<comment type="pathway">
    <text evidence="3 11">Cofactor biosynthesis; molybdopterin biosynthesis.</text>
</comment>
<dbReference type="InterPro" id="IPR036135">
    <property type="entry name" value="MoeA_linker/N_sf"/>
</dbReference>
<evidence type="ECO:0000256" key="2">
    <source>
        <dbReference type="ARBA" id="ARBA00002901"/>
    </source>
</evidence>